<feature type="transmembrane region" description="Helical" evidence="3">
    <location>
        <begin position="23"/>
        <end position="42"/>
    </location>
</feature>
<dbReference type="Proteomes" id="UP000006844">
    <property type="component" value="Chromosome"/>
</dbReference>
<evidence type="ECO:0000256" key="3">
    <source>
        <dbReference type="SAM" id="Phobius"/>
    </source>
</evidence>
<reference evidence="4 5" key="1">
    <citation type="journal article" date="2012" name="Stand. Genomic Sci.">
        <title>Complete genome sequence of Terriglobus saanensis type strain SP1PR4(T), an Acidobacteria from tundra soil.</title>
        <authorList>
            <person name="Rawat S.R."/>
            <person name="Mannisto M.K."/>
            <person name="Starovoytov V."/>
            <person name="Goodwin L."/>
            <person name="Nolan M."/>
            <person name="Hauser L."/>
            <person name="Land M."/>
            <person name="Davenport K.W."/>
            <person name="Woyke T."/>
            <person name="Haggblom M.M."/>
        </authorList>
    </citation>
    <scope>NUCLEOTIDE SEQUENCE</scope>
    <source>
        <strain evidence="5">ATCC BAA-1853 / DSM 23119 / SP1PR4</strain>
    </source>
</reference>
<gene>
    <name evidence="4" type="ordered locus">AciPR4_0192</name>
</gene>
<dbReference type="PANTHER" id="PTHR30203:SF30">
    <property type="entry name" value="OUTER MEMBRANE PROTEIN-RELATED"/>
    <property type="match status" value="1"/>
</dbReference>
<dbReference type="SUPFAM" id="SSF56954">
    <property type="entry name" value="Outer membrane efflux proteins (OEP)"/>
    <property type="match status" value="1"/>
</dbReference>
<dbReference type="InterPro" id="IPR010131">
    <property type="entry name" value="MdtP/NodT-like"/>
</dbReference>
<dbReference type="EMBL" id="CP002467">
    <property type="protein sequence ID" value="ADV81030.1"/>
    <property type="molecule type" value="Genomic_DNA"/>
</dbReference>
<keyword evidence="2 3" id="KW-0472">Membrane</keyword>
<dbReference type="InterPro" id="IPR003423">
    <property type="entry name" value="OMP_efflux"/>
</dbReference>
<keyword evidence="2" id="KW-0564">Palmitate</keyword>
<keyword evidence="2 3" id="KW-0812">Transmembrane</keyword>
<keyword evidence="5" id="KW-1185">Reference proteome</keyword>
<dbReference type="GO" id="GO:0015562">
    <property type="term" value="F:efflux transmembrane transporter activity"/>
    <property type="evidence" value="ECO:0007669"/>
    <property type="project" value="InterPro"/>
</dbReference>
<keyword evidence="2" id="KW-1134">Transmembrane beta strand</keyword>
<dbReference type="STRING" id="401053.AciPR4_0192"/>
<accession>E8UZV3</accession>
<dbReference type="eggNOG" id="COG1538">
    <property type="taxonomic scope" value="Bacteria"/>
</dbReference>
<keyword evidence="2 4" id="KW-0449">Lipoprotein</keyword>
<keyword evidence="3" id="KW-1133">Transmembrane helix</keyword>
<sequence length="498" mass="54564">MSKYADFKPTQSKSMDETRSRKVVRYVLQTALAGLLTLMIVGCRVGPNYARPMGTTPQSYRGALAPEIAPATQAGASLGDRQWAAVFQDPVLQRLVAEALQNNLDLRVAAQRVLEAQAQVGITRSQQMPTINGGGSYSALQIPSSLAGNKSDGTPANSFFSGGGFSASAAWNLDFWGMYRRQTEAARAELLASAWGQRATRVTLVQEVAEAYFRLRSLDEQLEITNNTIKARQDSLQLTQSLEKYGFGSRADTRQAEELLHSALANLPEIRRQIAVQENTISILLGHNPDGVERGLKVADQPHPEEVPTGVPSQLLERRPDIQRAEATLIAANARIGVAKAQFFPQISLTSMGGSASNQLQNIFSSKNAYWYAAGSLSEPIFDGGRIRSNYHYSQAQQQEMLLEYRKTILTALKEVSNSLVAYKETRERRAEQTALVVSATDAVRLARLRYSGGNTSYLEVLTNDTNLYDAQLQLALSQEQEAVSLVQLYAALGGGWQ</sequence>
<protein>
    <submittedName>
        <fullName evidence="4">RND efflux system, outer membrane lipoprotein, NodT family</fullName>
    </submittedName>
</protein>
<dbReference type="GO" id="GO:0005886">
    <property type="term" value="C:plasma membrane"/>
    <property type="evidence" value="ECO:0007669"/>
    <property type="project" value="UniProtKB-SubCell"/>
</dbReference>
<proteinExistence type="inferred from homology"/>
<evidence type="ECO:0000256" key="2">
    <source>
        <dbReference type="RuleBase" id="RU362097"/>
    </source>
</evidence>
<evidence type="ECO:0000313" key="5">
    <source>
        <dbReference type="Proteomes" id="UP000006844"/>
    </source>
</evidence>
<dbReference type="AlphaFoldDB" id="E8UZV3"/>
<dbReference type="HOGENOM" id="CLU_012817_13_3_0"/>
<dbReference type="Pfam" id="PF02321">
    <property type="entry name" value="OEP"/>
    <property type="match status" value="2"/>
</dbReference>
<name>E8UZV3_TERSS</name>
<comment type="subcellular location">
    <subcellularLocation>
        <location evidence="2">Cell membrane</location>
        <topology evidence="2">Lipid-anchor</topology>
    </subcellularLocation>
</comment>
<dbReference type="Gene3D" id="2.20.200.10">
    <property type="entry name" value="Outer membrane efflux proteins (OEP)"/>
    <property type="match status" value="1"/>
</dbReference>
<dbReference type="KEGG" id="tsa:AciPR4_0192"/>
<organism evidence="4 5">
    <name type="scientific">Terriglobus saanensis (strain ATCC BAA-1853 / DSM 23119 / SP1PR4)</name>
    <dbReference type="NCBI Taxonomy" id="401053"/>
    <lineage>
        <taxon>Bacteria</taxon>
        <taxon>Pseudomonadati</taxon>
        <taxon>Acidobacteriota</taxon>
        <taxon>Terriglobia</taxon>
        <taxon>Terriglobales</taxon>
        <taxon>Acidobacteriaceae</taxon>
        <taxon>Terriglobus</taxon>
    </lineage>
</organism>
<dbReference type="PANTHER" id="PTHR30203">
    <property type="entry name" value="OUTER MEMBRANE CATION EFFLUX PROTEIN"/>
    <property type="match status" value="1"/>
</dbReference>
<dbReference type="NCBIfam" id="TIGR01845">
    <property type="entry name" value="outer_NodT"/>
    <property type="match status" value="1"/>
</dbReference>
<dbReference type="RefSeq" id="WP_013566763.1">
    <property type="nucleotide sequence ID" value="NC_014963.1"/>
</dbReference>
<evidence type="ECO:0000256" key="1">
    <source>
        <dbReference type="ARBA" id="ARBA00007613"/>
    </source>
</evidence>
<dbReference type="Gene3D" id="1.20.1600.10">
    <property type="entry name" value="Outer membrane efflux proteins (OEP)"/>
    <property type="match status" value="1"/>
</dbReference>
<evidence type="ECO:0000313" key="4">
    <source>
        <dbReference type="EMBL" id="ADV81030.1"/>
    </source>
</evidence>
<comment type="similarity">
    <text evidence="1 2">Belongs to the outer membrane factor (OMF) (TC 1.B.17) family.</text>
</comment>